<protein>
    <submittedName>
        <fullName evidence="1">Uncharacterized protein</fullName>
    </submittedName>
</protein>
<gene>
    <name evidence="1" type="ORF">J4G33_13910</name>
</gene>
<proteinExistence type="predicted"/>
<dbReference type="RefSeq" id="WP_208056591.1">
    <property type="nucleotide sequence ID" value="NZ_JAGEMK010000008.1"/>
</dbReference>
<reference evidence="1" key="1">
    <citation type="submission" date="2021-03" db="EMBL/GenBank/DDBJ databases">
        <title>Actinotalea soli sp. nov., isolated from soil.</title>
        <authorList>
            <person name="Ping W."/>
            <person name="Zhang J."/>
        </authorList>
    </citation>
    <scope>NUCLEOTIDE SEQUENCE</scope>
    <source>
        <strain evidence="1">BY-33</strain>
    </source>
</reference>
<organism evidence="1 2">
    <name type="scientific">Actinotalea soli</name>
    <dbReference type="NCBI Taxonomy" id="2819234"/>
    <lineage>
        <taxon>Bacteria</taxon>
        <taxon>Bacillati</taxon>
        <taxon>Actinomycetota</taxon>
        <taxon>Actinomycetes</taxon>
        <taxon>Micrococcales</taxon>
        <taxon>Cellulomonadaceae</taxon>
        <taxon>Actinotalea</taxon>
    </lineage>
</organism>
<accession>A0A939RUP9</accession>
<keyword evidence="2" id="KW-1185">Reference proteome</keyword>
<name>A0A939RUP9_9CELL</name>
<evidence type="ECO:0000313" key="2">
    <source>
        <dbReference type="Proteomes" id="UP000664209"/>
    </source>
</evidence>
<dbReference type="EMBL" id="JAGEMK010000008">
    <property type="protein sequence ID" value="MBO1752904.1"/>
    <property type="molecule type" value="Genomic_DNA"/>
</dbReference>
<dbReference type="Proteomes" id="UP000664209">
    <property type="component" value="Unassembled WGS sequence"/>
</dbReference>
<evidence type="ECO:0000313" key="1">
    <source>
        <dbReference type="EMBL" id="MBO1752904.1"/>
    </source>
</evidence>
<comment type="caution">
    <text evidence="1">The sequence shown here is derived from an EMBL/GenBank/DDBJ whole genome shotgun (WGS) entry which is preliminary data.</text>
</comment>
<dbReference type="AlphaFoldDB" id="A0A939RUP9"/>
<sequence length="147" mass="15589">MAVQAELFAAKHAAALARSEALEAGGVTPTGDASHLALVDLGPIELETLGEIVARAVRFGSGDLELEEVDLDHEALLLLPDFLCEALAELSRSEDPDLATEVATEWAQAEEVDASATELLPVLRSIVALVLLAEKTGERLYLWTAEG</sequence>